<dbReference type="EMBL" id="NWSH01003593">
    <property type="protein sequence ID" value="PCG66074.1"/>
    <property type="molecule type" value="Genomic_DNA"/>
</dbReference>
<evidence type="ECO:0000256" key="8">
    <source>
        <dbReference type="PIRSR" id="PIRSR601548-3"/>
    </source>
</evidence>
<feature type="active site" description="Proton acceptor 1" evidence="5">
    <location>
        <position position="404"/>
    </location>
</feature>
<feature type="binding site" evidence="10">
    <location>
        <position position="407"/>
    </location>
    <ligand>
        <name>Zn(2+)</name>
        <dbReference type="ChEBI" id="CHEBI:29105"/>
        <label>2</label>
        <note>catalytic</note>
    </ligand>
</feature>
<proteinExistence type="inferred from homology"/>
<keyword evidence="12" id="KW-0378">Hydrolase</keyword>
<feature type="disulfide bond" evidence="9 11">
    <location>
        <begin position="372"/>
        <end position="390"/>
    </location>
</feature>
<dbReference type="Pfam" id="PF01401">
    <property type="entry name" value="Peptidase_M2"/>
    <property type="match status" value="2"/>
</dbReference>
<dbReference type="EC" id="3.4.-.-" evidence="12"/>
<feature type="binding site" evidence="8">
    <location>
        <position position="403"/>
    </location>
    <ligand>
        <name>Zn(2+)</name>
        <dbReference type="ChEBI" id="CHEBI:29105"/>
        <label>1</label>
        <note>catalytic</note>
    </ligand>
</feature>
<dbReference type="InterPro" id="IPR001548">
    <property type="entry name" value="Peptidase_M2"/>
</dbReference>
<dbReference type="GO" id="GO:0008241">
    <property type="term" value="F:peptidyl-dipeptidase activity"/>
    <property type="evidence" value="ECO:0007669"/>
    <property type="project" value="InterPro"/>
</dbReference>
<comment type="similarity">
    <text evidence="1 11 12">Belongs to the peptidase M2 family.</text>
</comment>
<feature type="chain" id="PRO_5013059789" description="Angiotensin-converting enzyme" evidence="13">
    <location>
        <begin position="19"/>
        <end position="737"/>
    </location>
</feature>
<protein>
    <recommendedName>
        <fullName evidence="12">Angiotensin-converting enzyme</fullName>
        <ecNumber evidence="12">3.4.-.-</ecNumber>
    </recommendedName>
</protein>
<comment type="caution">
    <text evidence="11">Lacks conserved residue(s) required for the propagation of feature annotation.</text>
</comment>
<evidence type="ECO:0000256" key="2">
    <source>
        <dbReference type="ARBA" id="ARBA00022729"/>
    </source>
</evidence>
<feature type="disulfide bond" evidence="9">
    <location>
        <begin position="648"/>
        <end position="671"/>
    </location>
</feature>
<name>A0A2A4J3I3_HELVI</name>
<dbReference type="SUPFAM" id="SSF55486">
    <property type="entry name" value="Metalloproteases ('zincins'), catalytic domain"/>
    <property type="match status" value="2"/>
</dbReference>
<evidence type="ECO:0000256" key="11">
    <source>
        <dbReference type="PROSITE-ProRule" id="PRU01355"/>
    </source>
</evidence>
<keyword evidence="2 13" id="KW-0732">Signal</keyword>
<evidence type="ECO:0000256" key="7">
    <source>
        <dbReference type="PIRSR" id="PIRSR601548-2"/>
    </source>
</evidence>
<evidence type="ECO:0000256" key="5">
    <source>
        <dbReference type="PIRSR" id="PIRSR601548-1"/>
    </source>
</evidence>
<evidence type="ECO:0000256" key="3">
    <source>
        <dbReference type="ARBA" id="ARBA00023157"/>
    </source>
</evidence>
<dbReference type="AlphaFoldDB" id="A0A2A4J3I3"/>
<feature type="binding site" evidence="10">
    <location>
        <position position="403"/>
    </location>
    <ligand>
        <name>Zn(2+)</name>
        <dbReference type="ChEBI" id="CHEBI:29105"/>
        <label>2</label>
        <note>catalytic</note>
    </ligand>
</feature>
<gene>
    <name evidence="14" type="ORF">B5V51_8246</name>
</gene>
<dbReference type="PROSITE" id="PS52011">
    <property type="entry name" value="PEPTIDASE_M2"/>
    <property type="match status" value="1"/>
</dbReference>
<feature type="active site" description="Proton donor 2" evidence="6">
    <location>
        <position position="623"/>
    </location>
</feature>
<keyword evidence="12" id="KW-0645">Protease</keyword>
<keyword evidence="8 12" id="KW-0479">Metal-binding</keyword>
<evidence type="ECO:0000256" key="1">
    <source>
        <dbReference type="ARBA" id="ARBA00008139"/>
    </source>
</evidence>
<evidence type="ECO:0000256" key="6">
    <source>
        <dbReference type="PIRSR" id="PIRSR601548-11"/>
    </source>
</evidence>
<keyword evidence="12" id="KW-0121">Carboxypeptidase</keyword>
<dbReference type="GO" id="GO:0004180">
    <property type="term" value="F:carboxypeptidase activity"/>
    <property type="evidence" value="ECO:0007669"/>
    <property type="project" value="UniProtKB-KW"/>
</dbReference>
<dbReference type="GO" id="GO:0006508">
    <property type="term" value="P:proteolysis"/>
    <property type="evidence" value="ECO:0007669"/>
    <property type="project" value="UniProtKB-KW"/>
</dbReference>
<dbReference type="PANTHER" id="PTHR10514:SF27">
    <property type="entry name" value="ANGIOTENSIN-CONVERTING ENZYME"/>
    <property type="match status" value="1"/>
</dbReference>
<keyword evidence="8 12" id="KW-0862">Zinc</keyword>
<evidence type="ECO:0000313" key="14">
    <source>
        <dbReference type="EMBL" id="PCG66074.1"/>
    </source>
</evidence>
<keyword evidence="3 9" id="KW-1015">Disulfide bond</keyword>
<evidence type="ECO:0000256" key="9">
    <source>
        <dbReference type="PIRSR" id="PIRSR601548-4"/>
    </source>
</evidence>
<dbReference type="PRINTS" id="PR00791">
    <property type="entry name" value="PEPDIPTASEA"/>
</dbReference>
<keyword evidence="12" id="KW-0482">Metalloprotease</keyword>
<evidence type="ECO:0000256" key="13">
    <source>
        <dbReference type="SAM" id="SignalP"/>
    </source>
</evidence>
<reference evidence="14" key="1">
    <citation type="submission" date="2017-09" db="EMBL/GenBank/DDBJ databases">
        <title>Contemporary evolution of a Lepidopteran species, Heliothis virescens, in response to modern agricultural practices.</title>
        <authorList>
            <person name="Fritz M.L."/>
            <person name="Deyonke A.M."/>
            <person name="Papanicolaou A."/>
            <person name="Micinski S."/>
            <person name="Westbrook J."/>
            <person name="Gould F."/>
        </authorList>
    </citation>
    <scope>NUCLEOTIDE SEQUENCE [LARGE SCALE GENOMIC DNA]</scope>
    <source>
        <strain evidence="14">HvINT-</strain>
        <tissue evidence="14">Whole body</tissue>
    </source>
</reference>
<organism evidence="14">
    <name type="scientific">Heliothis virescens</name>
    <name type="common">Tobacco budworm moth</name>
    <dbReference type="NCBI Taxonomy" id="7102"/>
    <lineage>
        <taxon>Eukaryota</taxon>
        <taxon>Metazoa</taxon>
        <taxon>Ecdysozoa</taxon>
        <taxon>Arthropoda</taxon>
        <taxon>Hexapoda</taxon>
        <taxon>Insecta</taxon>
        <taxon>Pterygota</taxon>
        <taxon>Neoptera</taxon>
        <taxon>Endopterygota</taxon>
        <taxon>Lepidoptera</taxon>
        <taxon>Glossata</taxon>
        <taxon>Ditrysia</taxon>
        <taxon>Noctuoidea</taxon>
        <taxon>Noctuidae</taxon>
        <taxon>Heliothinae</taxon>
        <taxon>Heliothis</taxon>
    </lineage>
</organism>
<feature type="binding site" evidence="7">
    <location>
        <position position="632"/>
    </location>
    <ligand>
        <name>chloride</name>
        <dbReference type="ChEBI" id="CHEBI:17996"/>
        <label>1</label>
    </ligand>
</feature>
<feature type="signal peptide" evidence="13">
    <location>
        <begin position="1"/>
        <end position="18"/>
    </location>
</feature>
<comment type="cofactor">
    <cofactor evidence="12">
        <name>Zn(2+)</name>
        <dbReference type="ChEBI" id="CHEBI:29105"/>
    </cofactor>
    <text evidence="12">Binds 2 Zn(2+) ions per subunit.</text>
</comment>
<accession>A0A2A4J3I3</accession>
<feature type="binding site" evidence="10">
    <location>
        <position position="430"/>
    </location>
    <ligand>
        <name>Zn(2+)</name>
        <dbReference type="ChEBI" id="CHEBI:29105"/>
        <label>2</label>
        <note>catalytic</note>
    </ligand>
</feature>
<dbReference type="PANTHER" id="PTHR10514">
    <property type="entry name" value="ANGIOTENSIN-CONVERTING ENZYME"/>
    <property type="match status" value="1"/>
</dbReference>
<dbReference type="CDD" id="cd06461">
    <property type="entry name" value="M2_ACE"/>
    <property type="match status" value="1"/>
</dbReference>
<evidence type="ECO:0000256" key="12">
    <source>
        <dbReference type="RuleBase" id="RU361144"/>
    </source>
</evidence>
<dbReference type="STRING" id="7102.A0A2A4J3I3"/>
<feature type="active site" description="Proton donor 1" evidence="5">
    <location>
        <position position="623"/>
    </location>
</feature>
<keyword evidence="4 12" id="KW-0325">Glycoprotein</keyword>
<feature type="active site" description="Proton acceptor 2" evidence="6">
    <location>
        <position position="404"/>
    </location>
</feature>
<dbReference type="GO" id="GO:0046872">
    <property type="term" value="F:metal ion binding"/>
    <property type="evidence" value="ECO:0007669"/>
    <property type="project" value="UniProtKB-KW"/>
</dbReference>
<feature type="binding site" evidence="8">
    <location>
        <position position="407"/>
    </location>
    <ligand>
        <name>Zn(2+)</name>
        <dbReference type="ChEBI" id="CHEBI:29105"/>
        <label>1</label>
        <note>catalytic</note>
    </ligand>
</feature>
<dbReference type="GO" id="GO:0016020">
    <property type="term" value="C:membrane"/>
    <property type="evidence" value="ECO:0007669"/>
    <property type="project" value="InterPro"/>
</dbReference>
<evidence type="ECO:0000256" key="10">
    <source>
        <dbReference type="PIRSR" id="PIRSR601548-8"/>
    </source>
</evidence>
<comment type="caution">
    <text evidence="14">The sequence shown here is derived from an EMBL/GenBank/DDBJ whole genome shotgun (WGS) entry which is preliminary data.</text>
</comment>
<sequence length="737" mass="85990">MGATNTFLLLLLFKTCLSQNLYHLFKQINEETGNFSTIAANLAWESSINPGNPELPARSAVYQKNRLIWQHNTCDKLATLHNRQSLNSTQQRQYYLLCRGPEFTYGETRITSNLYEELQSIYSDAEICIPSDSNTSSNNLTAVEDAILNYLSNVKQFFGYKYGDSNLFAAKIAVNRNIQEKEMLCLKGEVDFEKMMAFSRNEEVLRWLWQVWREKIGPPMKEPYRKLVAIENRAARRNGYSDIGASWRDELEVPMLRQLCRHLYEEVKPLYRLLHGVMRFYLRRFYGNIVPERGAIPAHLLGNLWSQNWEPLVDLLLPQTIDLDESIEKLNWTVLHMVRRAEDFYQSMGLPAMTDKFWRESVFARENSDTRCHGTAADMFQDGDFRLLYCSGTSKEDFYVLHHELGHIQYYMSYEHQPPIFRQANTALHETIGDTIMYGVLTPQHLNRLGLINDSLLYTMNVEQTDTPMIQDNNVIYDNKECRSEKDKDFEKTETKDSKETINDVFEATNDKDYLVMKKLKADYLPFTKLNENIKDEKFDVPPPKIFEDKDISTDSVLLLKTALNKIPQIPFSLLIDEYRWKYFEGSLRRENRDFWAMARELQGIAPPTVRGEEYFDVGAKFHVPDNTPYIRYFLSSFLQHQLFEKLCKAAVFGRRSVDGDVPDTISLTRCDIYGSKAAGKILKDFMSRGHSQHWREILRATLGEDDISAAALNRYYRPLYELLEKFVRAHRVPIGW</sequence>
<dbReference type="GO" id="GO:0008237">
    <property type="term" value="F:metallopeptidase activity"/>
    <property type="evidence" value="ECO:0007669"/>
    <property type="project" value="UniProtKB-KW"/>
</dbReference>
<evidence type="ECO:0000256" key="4">
    <source>
        <dbReference type="ARBA" id="ARBA00023180"/>
    </source>
</evidence>
<feature type="binding site" evidence="8">
    <location>
        <position position="430"/>
    </location>
    <ligand>
        <name>Zn(2+)</name>
        <dbReference type="ChEBI" id="CHEBI:29105"/>
        <label>1</label>
        <note>catalytic</note>
    </ligand>
</feature>